<evidence type="ECO:0000313" key="9">
    <source>
        <dbReference type="Proteomes" id="UP000197277"/>
    </source>
</evidence>
<dbReference type="InterPro" id="IPR050595">
    <property type="entry name" value="Bact_response_regulator"/>
</dbReference>
<evidence type="ECO:0000313" key="8">
    <source>
        <dbReference type="EMBL" id="OWP62405.1"/>
    </source>
</evidence>
<dbReference type="InterPro" id="IPR011006">
    <property type="entry name" value="CheY-like_superfamily"/>
</dbReference>
<gene>
    <name evidence="8" type="ORF">CDA63_14565</name>
</gene>
<evidence type="ECO:0000256" key="1">
    <source>
        <dbReference type="ARBA" id="ARBA00022553"/>
    </source>
</evidence>
<dbReference type="RefSeq" id="WP_088465189.1">
    <property type="nucleotide sequence ID" value="NZ_NIRR01000026.1"/>
</dbReference>
<proteinExistence type="predicted"/>
<protein>
    <submittedName>
        <fullName evidence="8">Response regulator</fullName>
    </submittedName>
</protein>
<dbReference type="AlphaFoldDB" id="A0A246FLE6"/>
<keyword evidence="5" id="KW-0804">Transcription</keyword>
<dbReference type="Pfam" id="PF00072">
    <property type="entry name" value="Response_reg"/>
    <property type="match status" value="1"/>
</dbReference>
<keyword evidence="4" id="KW-0238">DNA-binding</keyword>
<accession>A0A246FLE6</accession>
<dbReference type="OrthoDB" id="9789181at2"/>
<dbReference type="FunFam" id="3.40.50.2300:FF:000001">
    <property type="entry name" value="DNA-binding response regulator PhoB"/>
    <property type="match status" value="1"/>
</dbReference>
<reference evidence="8 9" key="1">
    <citation type="submission" date="2017-06" db="EMBL/GenBank/DDBJ databases">
        <title>Hymenobacter amundsenii sp. nov. isolated from regoliths in Antarctica.</title>
        <authorList>
            <person name="Sedlacek I."/>
            <person name="Kralova S."/>
            <person name="Pantucek R."/>
            <person name="Svec P."/>
            <person name="Holochova P."/>
            <person name="Stankova E."/>
            <person name="Vrbovska V."/>
            <person name="Busse H.-J."/>
        </authorList>
    </citation>
    <scope>NUCLEOTIDE SEQUENCE [LARGE SCALE GENOMIC DNA]</scope>
    <source>
        <strain evidence="8 9">CCM 8682</strain>
    </source>
</reference>
<dbReference type="Gene3D" id="3.40.50.2300">
    <property type="match status" value="1"/>
</dbReference>
<dbReference type="Proteomes" id="UP000197277">
    <property type="component" value="Unassembled WGS sequence"/>
</dbReference>
<dbReference type="PROSITE" id="PS50110">
    <property type="entry name" value="RESPONSE_REGULATORY"/>
    <property type="match status" value="1"/>
</dbReference>
<evidence type="ECO:0000256" key="5">
    <source>
        <dbReference type="ARBA" id="ARBA00023163"/>
    </source>
</evidence>
<dbReference type="PANTHER" id="PTHR44591">
    <property type="entry name" value="STRESS RESPONSE REGULATOR PROTEIN 1"/>
    <property type="match status" value="1"/>
</dbReference>
<evidence type="ECO:0000259" key="7">
    <source>
        <dbReference type="PROSITE" id="PS50110"/>
    </source>
</evidence>
<dbReference type="PANTHER" id="PTHR44591:SF3">
    <property type="entry name" value="RESPONSE REGULATORY DOMAIN-CONTAINING PROTEIN"/>
    <property type="match status" value="1"/>
</dbReference>
<keyword evidence="3" id="KW-0805">Transcription regulation</keyword>
<dbReference type="GO" id="GO:0003677">
    <property type="term" value="F:DNA binding"/>
    <property type="evidence" value="ECO:0007669"/>
    <property type="project" value="UniProtKB-KW"/>
</dbReference>
<sequence length="126" mass="14022">MPHTPHILLVDDEPNIVMSLDFLMRKAGYQVSIARNGTEALEAVSQTPFEVVILDIMMPDVDGYQVCRQLRQRPDRAGTRVIFLSAKSKEEDVAEGYAAGADLYLTKPFSTRQLMAQVKLLLPATS</sequence>
<keyword evidence="9" id="KW-1185">Reference proteome</keyword>
<organism evidence="8 9">
    <name type="scientific">Hymenobacter amundsenii</name>
    <dbReference type="NCBI Taxonomy" id="2006685"/>
    <lineage>
        <taxon>Bacteria</taxon>
        <taxon>Pseudomonadati</taxon>
        <taxon>Bacteroidota</taxon>
        <taxon>Cytophagia</taxon>
        <taxon>Cytophagales</taxon>
        <taxon>Hymenobacteraceae</taxon>
        <taxon>Hymenobacter</taxon>
    </lineage>
</organism>
<comment type="caution">
    <text evidence="8">The sequence shown here is derived from an EMBL/GenBank/DDBJ whole genome shotgun (WGS) entry which is preliminary data.</text>
</comment>
<dbReference type="EMBL" id="NIRR01000026">
    <property type="protein sequence ID" value="OWP62405.1"/>
    <property type="molecule type" value="Genomic_DNA"/>
</dbReference>
<keyword evidence="1 6" id="KW-0597">Phosphoprotein</keyword>
<evidence type="ECO:0000256" key="2">
    <source>
        <dbReference type="ARBA" id="ARBA00023012"/>
    </source>
</evidence>
<evidence type="ECO:0000256" key="6">
    <source>
        <dbReference type="PROSITE-ProRule" id="PRU00169"/>
    </source>
</evidence>
<dbReference type="SMART" id="SM00448">
    <property type="entry name" value="REC"/>
    <property type="match status" value="1"/>
</dbReference>
<keyword evidence="2" id="KW-0902">Two-component regulatory system</keyword>
<name>A0A246FLE6_9BACT</name>
<feature type="domain" description="Response regulatory" evidence="7">
    <location>
        <begin position="6"/>
        <end position="122"/>
    </location>
</feature>
<dbReference type="SUPFAM" id="SSF52172">
    <property type="entry name" value="CheY-like"/>
    <property type="match status" value="1"/>
</dbReference>
<dbReference type="InterPro" id="IPR001789">
    <property type="entry name" value="Sig_transdc_resp-reg_receiver"/>
</dbReference>
<feature type="modified residue" description="4-aspartylphosphate" evidence="6">
    <location>
        <position position="55"/>
    </location>
</feature>
<dbReference type="GO" id="GO:0000160">
    <property type="term" value="P:phosphorelay signal transduction system"/>
    <property type="evidence" value="ECO:0007669"/>
    <property type="project" value="UniProtKB-KW"/>
</dbReference>
<evidence type="ECO:0000256" key="3">
    <source>
        <dbReference type="ARBA" id="ARBA00023015"/>
    </source>
</evidence>
<evidence type="ECO:0000256" key="4">
    <source>
        <dbReference type="ARBA" id="ARBA00023125"/>
    </source>
</evidence>